<protein>
    <recommendedName>
        <fullName evidence="1">DUF4470 domain-containing protein</fullName>
    </recommendedName>
</protein>
<reference evidence="2 3" key="1">
    <citation type="submission" date="2023-08" db="EMBL/GenBank/DDBJ databases">
        <authorList>
            <person name="Palmer J.M."/>
        </authorList>
    </citation>
    <scope>NUCLEOTIDE SEQUENCE [LARGE SCALE GENOMIC DNA]</scope>
    <source>
        <strain evidence="2 3">TWF481</strain>
    </source>
</reference>
<organism evidence="2 3">
    <name type="scientific">Arthrobotrys musiformis</name>
    <dbReference type="NCBI Taxonomy" id="47236"/>
    <lineage>
        <taxon>Eukaryota</taxon>
        <taxon>Fungi</taxon>
        <taxon>Dikarya</taxon>
        <taxon>Ascomycota</taxon>
        <taxon>Pezizomycotina</taxon>
        <taxon>Orbiliomycetes</taxon>
        <taxon>Orbiliales</taxon>
        <taxon>Orbiliaceae</taxon>
        <taxon>Arthrobotrys</taxon>
    </lineage>
</organism>
<comment type="caution">
    <text evidence="2">The sequence shown here is derived from an EMBL/GenBank/DDBJ whole genome shotgun (WGS) entry which is preliminary data.</text>
</comment>
<keyword evidence="3" id="KW-1185">Reference proteome</keyword>
<dbReference type="InterPro" id="IPR027974">
    <property type="entry name" value="DUF4470"/>
</dbReference>
<accession>A0AAV9VUG1</accession>
<evidence type="ECO:0000259" key="1">
    <source>
        <dbReference type="Pfam" id="PF14737"/>
    </source>
</evidence>
<sequence>MFHRSYFDPFRPFYPIGNSKAINLAEYLPPEIDVDALLLGCGDVRNILFRLFSEFDSGYTASATRKYSFTCCDIDPGIIARNILILAMIMNKEDVKSIWSIYYDFLIPDKCSVSLKKYVEQLLCSADTIESWSNSDIGKILKI</sequence>
<feature type="domain" description="DUF4470" evidence="1">
    <location>
        <begin position="15"/>
        <end position="107"/>
    </location>
</feature>
<evidence type="ECO:0000313" key="3">
    <source>
        <dbReference type="Proteomes" id="UP001370758"/>
    </source>
</evidence>
<proteinExistence type="predicted"/>
<gene>
    <name evidence="2" type="ORF">TWF481_001834</name>
</gene>
<dbReference type="Proteomes" id="UP001370758">
    <property type="component" value="Unassembled WGS sequence"/>
</dbReference>
<dbReference type="AlphaFoldDB" id="A0AAV9VUG1"/>
<dbReference type="Pfam" id="PF14737">
    <property type="entry name" value="DUF4470"/>
    <property type="match status" value="1"/>
</dbReference>
<evidence type="ECO:0000313" key="2">
    <source>
        <dbReference type="EMBL" id="KAK6496850.1"/>
    </source>
</evidence>
<name>A0AAV9VUG1_9PEZI</name>
<dbReference type="EMBL" id="JAVHJL010000010">
    <property type="protein sequence ID" value="KAK6496850.1"/>
    <property type="molecule type" value="Genomic_DNA"/>
</dbReference>